<comment type="caution">
    <text evidence="1">The sequence shown here is derived from an EMBL/GenBank/DDBJ whole genome shotgun (WGS) entry which is preliminary data.</text>
</comment>
<reference evidence="1 2" key="1">
    <citation type="submission" date="2020-08" db="EMBL/GenBank/DDBJ databases">
        <title>Genomic Encyclopedia of Type Strains, Phase IV (KMG-IV): sequencing the most valuable type-strain genomes for metagenomic binning, comparative biology and taxonomic classification.</title>
        <authorList>
            <person name="Goeker M."/>
        </authorList>
    </citation>
    <scope>NUCLEOTIDE SEQUENCE [LARGE SCALE GENOMIC DNA]</scope>
    <source>
        <strain evidence="1 2">DSM 25079</strain>
    </source>
</reference>
<dbReference type="RefSeq" id="WP_184015154.1">
    <property type="nucleotide sequence ID" value="NZ_JACIJC010000001.1"/>
</dbReference>
<proteinExistence type="predicted"/>
<sequence>MTITLLLHGIPVAAKDQSKPPQLLSDLVSCRTISDAGQRLICFDQTSAKISDATESKDLVVLDREDIKNTKRSLFGFSLPKLPFFSGKDGDDEPEFSQIETTITQVQGAGHDKWAIRTPEGATWQTTEAMPFPPRAGQAVTIKAGALGGYFMKIANGKAIRAMRVN</sequence>
<protein>
    <submittedName>
        <fullName evidence="1">Uncharacterized protein</fullName>
    </submittedName>
</protein>
<dbReference type="Proteomes" id="UP000549617">
    <property type="component" value="Unassembled WGS sequence"/>
</dbReference>
<keyword evidence="2" id="KW-1185">Reference proteome</keyword>
<dbReference type="EMBL" id="JACIJC010000001">
    <property type="protein sequence ID" value="MBB5684653.1"/>
    <property type="molecule type" value="Genomic_DNA"/>
</dbReference>
<gene>
    <name evidence="1" type="ORF">FHS49_000644</name>
</gene>
<name>A0A7W9AFE1_9SPHN</name>
<accession>A0A7W9AFE1</accession>
<evidence type="ECO:0000313" key="2">
    <source>
        <dbReference type="Proteomes" id="UP000549617"/>
    </source>
</evidence>
<organism evidence="1 2">
    <name type="scientific">Sphingobium boeckii</name>
    <dbReference type="NCBI Taxonomy" id="1082345"/>
    <lineage>
        <taxon>Bacteria</taxon>
        <taxon>Pseudomonadati</taxon>
        <taxon>Pseudomonadota</taxon>
        <taxon>Alphaproteobacteria</taxon>
        <taxon>Sphingomonadales</taxon>
        <taxon>Sphingomonadaceae</taxon>
        <taxon>Sphingobium</taxon>
    </lineage>
</organism>
<evidence type="ECO:0000313" key="1">
    <source>
        <dbReference type="EMBL" id="MBB5684653.1"/>
    </source>
</evidence>
<dbReference type="AlphaFoldDB" id="A0A7W9AFE1"/>